<keyword evidence="4 8" id="KW-1133">Transmembrane helix</keyword>
<evidence type="ECO:0000256" key="1">
    <source>
        <dbReference type="ARBA" id="ARBA00004370"/>
    </source>
</evidence>
<keyword evidence="10" id="KW-0378">Hydrolase</keyword>
<dbReference type="PROSITE" id="PS51257">
    <property type="entry name" value="PROKAR_LIPOPROTEIN"/>
    <property type="match status" value="1"/>
</dbReference>
<dbReference type="EMBL" id="RBNH01000004">
    <property type="protein sequence ID" value="RKO25305.1"/>
    <property type="molecule type" value="Genomic_DNA"/>
</dbReference>
<keyword evidence="5 8" id="KW-0472">Membrane</keyword>
<proteinExistence type="predicted"/>
<dbReference type="RefSeq" id="WP_120691886.1">
    <property type="nucleotide sequence ID" value="NZ_RBNH01000004.1"/>
</dbReference>
<dbReference type="Proteomes" id="UP000273159">
    <property type="component" value="Unassembled WGS sequence"/>
</dbReference>
<evidence type="ECO:0000256" key="6">
    <source>
        <dbReference type="NCBIfam" id="TIGR02228"/>
    </source>
</evidence>
<evidence type="ECO:0000259" key="9">
    <source>
        <dbReference type="Pfam" id="PF00717"/>
    </source>
</evidence>
<dbReference type="InterPro" id="IPR015927">
    <property type="entry name" value="Peptidase_S24_S26A/B/C"/>
</dbReference>
<organism evidence="10 11">
    <name type="scientific">Pseudarthrobacter phenanthrenivorans</name>
    <name type="common">Arthrobacter phenanthrenivorans</name>
    <dbReference type="NCBI Taxonomy" id="361575"/>
    <lineage>
        <taxon>Bacteria</taxon>
        <taxon>Bacillati</taxon>
        <taxon>Actinomycetota</taxon>
        <taxon>Actinomycetes</taxon>
        <taxon>Micrococcales</taxon>
        <taxon>Micrococcaceae</taxon>
        <taxon>Pseudarthrobacter</taxon>
    </lineage>
</organism>
<feature type="compositionally biased region" description="Polar residues" evidence="7">
    <location>
        <begin position="497"/>
        <end position="512"/>
    </location>
</feature>
<dbReference type="GO" id="GO:0016020">
    <property type="term" value="C:membrane"/>
    <property type="evidence" value="ECO:0007669"/>
    <property type="project" value="UniProtKB-SubCell"/>
</dbReference>
<evidence type="ECO:0000256" key="5">
    <source>
        <dbReference type="ARBA" id="ARBA00023136"/>
    </source>
</evidence>
<sequence length="512" mass="53445">MAQRLTHRLRAVFLAVVAVLGACVGIVLISGQAGIVITHGVSMNPVYYQGDLVVVARASSYSIGDIAAYNLPDRDEVALHRIVGGDDEAFILKGDNNPSNDALTPRGADLVGRALIHIPQGGLWLGTLTSPPVLGLLAFALLAGGGAATTRHRNKRRKASMSRHISTSPGAYEGLGSLPPALRIPAMLSAVFAVLGLGLGAMAWSGPLEETATSQVKSGTRMNFSYSANVGQSAAYDGTTAQSPDPVFRKLTNAVDVRFSYHGEPGTVAVTAELSTPGGWRSTVPLTGPATFDSNEYEGTVRLDLAAFDAKAQAASAVTGLPAGPVSIALTPAVTTASGAEFRPELNLNLTPLQLALTDGPGALSVTDTAAQERTMTAPRMVGINGLAITAATARIVSAVLLLAALAAGTIILILARRTTPGDEAAAIRRRYAALLVRVHPMPAPQGRPVIDVTTFPTLAKLAERYGLLVLHWSRSGTETFVVQDENITYRYRPGSEPSQLAPQTEQADVLA</sequence>
<accession>A0A3B0FZJ2</accession>
<keyword evidence="2" id="KW-0645">Protease</keyword>
<keyword evidence="3 8" id="KW-0812">Transmembrane</keyword>
<dbReference type="NCBIfam" id="TIGR02228">
    <property type="entry name" value="sigpep_I_arch"/>
    <property type="match status" value="1"/>
</dbReference>
<name>A0A3B0FZJ2_PSEPS</name>
<dbReference type="AlphaFoldDB" id="A0A3B0FZJ2"/>
<feature type="transmembrane region" description="Helical" evidence="8">
    <location>
        <begin position="133"/>
        <end position="150"/>
    </location>
</feature>
<feature type="region of interest" description="Disordered" evidence="7">
    <location>
        <begin position="493"/>
        <end position="512"/>
    </location>
</feature>
<feature type="transmembrane region" description="Helical" evidence="8">
    <location>
        <begin position="396"/>
        <end position="416"/>
    </location>
</feature>
<dbReference type="GO" id="GO:0004252">
    <property type="term" value="F:serine-type endopeptidase activity"/>
    <property type="evidence" value="ECO:0007669"/>
    <property type="project" value="UniProtKB-UniRule"/>
</dbReference>
<feature type="transmembrane region" description="Helical" evidence="8">
    <location>
        <begin position="12"/>
        <end position="37"/>
    </location>
</feature>
<dbReference type="SUPFAM" id="SSF51306">
    <property type="entry name" value="LexA/Signal peptidase"/>
    <property type="match status" value="1"/>
</dbReference>
<feature type="domain" description="Peptidase S24/S26A/S26B/S26C" evidence="9">
    <location>
        <begin position="30"/>
        <end position="103"/>
    </location>
</feature>
<gene>
    <name evidence="10" type="ORF">D7Z96_05670</name>
</gene>
<dbReference type="Pfam" id="PF00717">
    <property type="entry name" value="Peptidase_S24"/>
    <property type="match status" value="1"/>
</dbReference>
<comment type="subcellular location">
    <subcellularLocation>
        <location evidence="1">Membrane</location>
    </subcellularLocation>
</comment>
<dbReference type="CDD" id="cd06462">
    <property type="entry name" value="Peptidase_S24_S26"/>
    <property type="match status" value="1"/>
</dbReference>
<dbReference type="EC" id="3.4.21.89" evidence="6"/>
<dbReference type="GO" id="GO:0006465">
    <property type="term" value="P:signal peptide processing"/>
    <property type="evidence" value="ECO:0007669"/>
    <property type="project" value="UniProtKB-UniRule"/>
</dbReference>
<dbReference type="Gene3D" id="2.10.109.10">
    <property type="entry name" value="Umud Fragment, subunit A"/>
    <property type="match status" value="1"/>
</dbReference>
<evidence type="ECO:0000256" key="8">
    <source>
        <dbReference type="SAM" id="Phobius"/>
    </source>
</evidence>
<evidence type="ECO:0000256" key="3">
    <source>
        <dbReference type="ARBA" id="ARBA00022692"/>
    </source>
</evidence>
<dbReference type="InterPro" id="IPR036286">
    <property type="entry name" value="LexA/Signal_pep-like_sf"/>
</dbReference>
<dbReference type="GO" id="GO:0009003">
    <property type="term" value="F:signal peptidase activity"/>
    <property type="evidence" value="ECO:0007669"/>
    <property type="project" value="UniProtKB-EC"/>
</dbReference>
<protein>
    <recommendedName>
        <fullName evidence="6">Signal peptidase I</fullName>
        <ecNumber evidence="6">3.4.21.89</ecNumber>
    </recommendedName>
</protein>
<evidence type="ECO:0000256" key="2">
    <source>
        <dbReference type="ARBA" id="ARBA00022670"/>
    </source>
</evidence>
<dbReference type="InterPro" id="IPR001733">
    <property type="entry name" value="Peptidase_S26B"/>
</dbReference>
<evidence type="ECO:0000313" key="10">
    <source>
        <dbReference type="EMBL" id="RKO25305.1"/>
    </source>
</evidence>
<evidence type="ECO:0000256" key="4">
    <source>
        <dbReference type="ARBA" id="ARBA00022989"/>
    </source>
</evidence>
<reference evidence="10 11" key="1">
    <citation type="submission" date="2018-10" db="EMBL/GenBank/DDBJ databases">
        <title>Genome-guide identification and characterization of bacteria that degrade polycyclic aromatic hydrocarbons and resist hexavalent chromium simultaneously.</title>
        <authorList>
            <person name="Feng H."/>
        </authorList>
    </citation>
    <scope>NUCLEOTIDE SEQUENCE [LARGE SCALE GENOMIC DNA]</scope>
    <source>
        <strain evidence="10 11">J015</strain>
    </source>
</reference>
<evidence type="ECO:0000313" key="11">
    <source>
        <dbReference type="Proteomes" id="UP000273159"/>
    </source>
</evidence>
<evidence type="ECO:0000256" key="7">
    <source>
        <dbReference type="SAM" id="MobiDB-lite"/>
    </source>
</evidence>
<reference evidence="11" key="2">
    <citation type="submission" date="2018-10" db="EMBL/GenBank/DDBJ databases">
        <authorList>
            <person name="Wang Y."/>
            <person name="Wang J."/>
            <person name="Yang X."/>
            <person name="Wang Z."/>
            <person name="Huang Y."/>
        </authorList>
    </citation>
    <scope>NUCLEOTIDE SEQUENCE [LARGE SCALE GENOMIC DNA]</scope>
    <source>
        <strain evidence="11">J015</strain>
    </source>
</reference>
<comment type="caution">
    <text evidence="10">The sequence shown here is derived from an EMBL/GenBank/DDBJ whole genome shotgun (WGS) entry which is preliminary data.</text>
</comment>